<evidence type="ECO:0000313" key="3">
    <source>
        <dbReference type="Proteomes" id="UP000243217"/>
    </source>
</evidence>
<protein>
    <submittedName>
        <fullName evidence="2">Hydrolase</fullName>
    </submittedName>
</protein>
<dbReference type="PANTHER" id="PTHR43798:SF5">
    <property type="entry name" value="MONOACYLGLYCEROL LIPASE ABHD6"/>
    <property type="match status" value="1"/>
</dbReference>
<gene>
    <name evidence="2" type="ORF">THRCLA_03415</name>
</gene>
<organism evidence="2 3">
    <name type="scientific">Thraustotheca clavata</name>
    <dbReference type="NCBI Taxonomy" id="74557"/>
    <lineage>
        <taxon>Eukaryota</taxon>
        <taxon>Sar</taxon>
        <taxon>Stramenopiles</taxon>
        <taxon>Oomycota</taxon>
        <taxon>Saprolegniomycetes</taxon>
        <taxon>Saprolegniales</taxon>
        <taxon>Achlyaceae</taxon>
        <taxon>Thraustotheca</taxon>
    </lineage>
</organism>
<name>A0A1W0A222_9STRA</name>
<dbReference type="PANTHER" id="PTHR43798">
    <property type="entry name" value="MONOACYLGLYCEROL LIPASE"/>
    <property type="match status" value="1"/>
</dbReference>
<dbReference type="InterPro" id="IPR022742">
    <property type="entry name" value="Hydrolase_4"/>
</dbReference>
<keyword evidence="3" id="KW-1185">Reference proteome</keyword>
<keyword evidence="2" id="KW-0378">Hydrolase</keyword>
<dbReference type="SUPFAM" id="SSF53474">
    <property type="entry name" value="alpha/beta-Hydrolases"/>
    <property type="match status" value="1"/>
</dbReference>
<evidence type="ECO:0000259" key="1">
    <source>
        <dbReference type="Pfam" id="PF12146"/>
    </source>
</evidence>
<dbReference type="Proteomes" id="UP000243217">
    <property type="component" value="Unassembled WGS sequence"/>
</dbReference>
<accession>A0A1W0A222</accession>
<dbReference type="EMBL" id="JNBS01000632">
    <property type="protein sequence ID" value="OQS04336.1"/>
    <property type="molecule type" value="Genomic_DNA"/>
</dbReference>
<comment type="caution">
    <text evidence="2">The sequence shown here is derived from an EMBL/GenBank/DDBJ whole genome shotgun (WGS) entry which is preliminary data.</text>
</comment>
<sequence>MTTFKNQPFEKLYEKHAPTGTTNNPLAFLCVPGIGETRHSYRCLAPLLAAAGHTIYTADLRGSGDSSVNFTSYTVEDITADMVMLLESLNESKFVVIGNSFTAACIILLQQSNVARKIQSTVILGPFVRDPPGVGPKIFAKIAPLMFPRLYGAAMWTMYWKTLFEVLPSDFEQYKQYLKATMNEPGRLRALVKMIQASKANAGNALRSYNLPLFIGMGTNDPDFSSPVDEANDIYNSVQSSTKRIVMYNATKHYPQIDSSQQLAQDILSFIQESA</sequence>
<dbReference type="Gene3D" id="3.40.50.1820">
    <property type="entry name" value="alpha/beta hydrolase"/>
    <property type="match status" value="1"/>
</dbReference>
<dbReference type="OrthoDB" id="60131at2759"/>
<dbReference type="GO" id="GO:0046464">
    <property type="term" value="P:acylglycerol catabolic process"/>
    <property type="evidence" value="ECO:0007669"/>
    <property type="project" value="TreeGrafter"/>
</dbReference>
<dbReference type="GO" id="GO:0016020">
    <property type="term" value="C:membrane"/>
    <property type="evidence" value="ECO:0007669"/>
    <property type="project" value="TreeGrafter"/>
</dbReference>
<dbReference type="Pfam" id="PF12146">
    <property type="entry name" value="Hydrolase_4"/>
    <property type="match status" value="1"/>
</dbReference>
<dbReference type="AlphaFoldDB" id="A0A1W0A222"/>
<evidence type="ECO:0000313" key="2">
    <source>
        <dbReference type="EMBL" id="OQS04336.1"/>
    </source>
</evidence>
<feature type="domain" description="Serine aminopeptidase S33" evidence="1">
    <location>
        <begin position="29"/>
        <end position="254"/>
    </location>
</feature>
<dbReference type="STRING" id="74557.A0A1W0A222"/>
<dbReference type="InterPro" id="IPR029058">
    <property type="entry name" value="AB_hydrolase_fold"/>
</dbReference>
<proteinExistence type="predicted"/>
<reference evidence="2 3" key="1">
    <citation type="journal article" date="2014" name="Genome Biol. Evol.">
        <title>The secreted proteins of Achlya hypogyna and Thraustotheca clavata identify the ancestral oomycete secretome and reveal gene acquisitions by horizontal gene transfer.</title>
        <authorList>
            <person name="Misner I."/>
            <person name="Blouin N."/>
            <person name="Leonard G."/>
            <person name="Richards T.A."/>
            <person name="Lane C.E."/>
        </authorList>
    </citation>
    <scope>NUCLEOTIDE SEQUENCE [LARGE SCALE GENOMIC DNA]</scope>
    <source>
        <strain evidence="2 3">ATCC 34112</strain>
    </source>
</reference>
<dbReference type="GO" id="GO:0047372">
    <property type="term" value="F:monoacylglycerol lipase activity"/>
    <property type="evidence" value="ECO:0007669"/>
    <property type="project" value="TreeGrafter"/>
</dbReference>
<dbReference type="InterPro" id="IPR050266">
    <property type="entry name" value="AB_hydrolase_sf"/>
</dbReference>